<evidence type="ECO:0000256" key="3">
    <source>
        <dbReference type="ARBA" id="ARBA00022703"/>
    </source>
</evidence>
<reference evidence="11 12" key="1">
    <citation type="submission" date="2019-01" db="EMBL/GenBank/DDBJ databases">
        <title>A draft genome assembly of the solar-powered sea slug Elysia chlorotica.</title>
        <authorList>
            <person name="Cai H."/>
            <person name="Li Q."/>
            <person name="Fang X."/>
            <person name="Li J."/>
            <person name="Curtis N.E."/>
            <person name="Altenburger A."/>
            <person name="Shibata T."/>
            <person name="Feng M."/>
            <person name="Maeda T."/>
            <person name="Schwartz J.A."/>
            <person name="Shigenobu S."/>
            <person name="Lundholm N."/>
            <person name="Nishiyama T."/>
            <person name="Yang H."/>
            <person name="Hasebe M."/>
            <person name="Li S."/>
            <person name="Pierce S.K."/>
            <person name="Wang J."/>
        </authorList>
    </citation>
    <scope>NUCLEOTIDE SEQUENCE [LARGE SCALE GENOMIC DNA]</scope>
    <source>
        <strain evidence="11">EC2010</strain>
        <tissue evidence="11">Whole organism of an adult</tissue>
    </source>
</reference>
<dbReference type="FunFam" id="3.40.50.1460:FF:000001">
    <property type="entry name" value="Caspase-3 preproprotein"/>
    <property type="match status" value="1"/>
</dbReference>
<dbReference type="PROSITE" id="PS01121">
    <property type="entry name" value="CASPASE_HIS"/>
    <property type="match status" value="1"/>
</dbReference>
<dbReference type="GO" id="GO:0006508">
    <property type="term" value="P:proteolysis"/>
    <property type="evidence" value="ECO:0007669"/>
    <property type="project" value="UniProtKB-KW"/>
</dbReference>
<evidence type="ECO:0000256" key="5">
    <source>
        <dbReference type="ARBA" id="ARBA00022807"/>
    </source>
</evidence>
<feature type="region of interest" description="Disordered" evidence="8">
    <location>
        <begin position="1"/>
        <end position="44"/>
    </location>
</feature>
<dbReference type="OrthoDB" id="6116485at2759"/>
<dbReference type="SMART" id="SM00115">
    <property type="entry name" value="CASc"/>
    <property type="match status" value="1"/>
</dbReference>
<keyword evidence="6" id="KW-0865">Zymogen</keyword>
<keyword evidence="2" id="KW-0645">Protease</keyword>
<evidence type="ECO:0000256" key="8">
    <source>
        <dbReference type="SAM" id="MobiDB-lite"/>
    </source>
</evidence>
<evidence type="ECO:0000256" key="4">
    <source>
        <dbReference type="ARBA" id="ARBA00022801"/>
    </source>
</evidence>
<protein>
    <recommendedName>
        <fullName evidence="13">Caspase family p20 domain-containing protein</fullName>
    </recommendedName>
</protein>
<dbReference type="GO" id="GO:0005737">
    <property type="term" value="C:cytoplasm"/>
    <property type="evidence" value="ECO:0007669"/>
    <property type="project" value="TreeGrafter"/>
</dbReference>
<dbReference type="SUPFAM" id="SSF52129">
    <property type="entry name" value="Caspase-like"/>
    <property type="match status" value="1"/>
</dbReference>
<dbReference type="GO" id="GO:0004197">
    <property type="term" value="F:cysteine-type endopeptidase activity"/>
    <property type="evidence" value="ECO:0007669"/>
    <property type="project" value="InterPro"/>
</dbReference>
<evidence type="ECO:0008006" key="13">
    <source>
        <dbReference type="Google" id="ProtNLM"/>
    </source>
</evidence>
<accession>A0A3S1A4R0</accession>
<evidence type="ECO:0000256" key="2">
    <source>
        <dbReference type="ARBA" id="ARBA00022670"/>
    </source>
</evidence>
<dbReference type="Pfam" id="PF00656">
    <property type="entry name" value="Peptidase_C14"/>
    <property type="match status" value="1"/>
</dbReference>
<keyword evidence="5" id="KW-0788">Thiol protease</keyword>
<dbReference type="GO" id="GO:0006915">
    <property type="term" value="P:apoptotic process"/>
    <property type="evidence" value="ECO:0007669"/>
    <property type="project" value="UniProtKB-KW"/>
</dbReference>
<dbReference type="Gene3D" id="3.40.50.1460">
    <property type="match status" value="1"/>
</dbReference>
<comment type="caution">
    <text evidence="11">The sequence shown here is derived from an EMBL/GenBank/DDBJ whole genome shotgun (WGS) entry which is preliminary data.</text>
</comment>
<organism evidence="11 12">
    <name type="scientific">Elysia chlorotica</name>
    <name type="common">Eastern emerald elysia</name>
    <name type="synonym">Sea slug</name>
    <dbReference type="NCBI Taxonomy" id="188477"/>
    <lineage>
        <taxon>Eukaryota</taxon>
        <taxon>Metazoa</taxon>
        <taxon>Spiralia</taxon>
        <taxon>Lophotrochozoa</taxon>
        <taxon>Mollusca</taxon>
        <taxon>Gastropoda</taxon>
        <taxon>Heterobranchia</taxon>
        <taxon>Euthyneura</taxon>
        <taxon>Panpulmonata</taxon>
        <taxon>Sacoglossa</taxon>
        <taxon>Placobranchoidea</taxon>
        <taxon>Plakobranchidae</taxon>
        <taxon>Elysia</taxon>
    </lineage>
</organism>
<gene>
    <name evidence="11" type="ORF">EGW08_001660</name>
</gene>
<dbReference type="AlphaFoldDB" id="A0A3S1A4R0"/>
<comment type="similarity">
    <text evidence="1 7">Belongs to the peptidase C14A family.</text>
</comment>
<dbReference type="InterPro" id="IPR001309">
    <property type="entry name" value="Pept_C14_p20"/>
</dbReference>
<feature type="domain" description="Caspase family p10" evidence="9">
    <location>
        <begin position="200"/>
        <end position="293"/>
    </location>
</feature>
<dbReference type="EMBL" id="RQTK01000029">
    <property type="protein sequence ID" value="RUS90572.1"/>
    <property type="molecule type" value="Genomic_DNA"/>
</dbReference>
<evidence type="ECO:0000256" key="1">
    <source>
        <dbReference type="ARBA" id="ARBA00010134"/>
    </source>
</evidence>
<dbReference type="InterPro" id="IPR015917">
    <property type="entry name" value="Pept_C14A"/>
</dbReference>
<evidence type="ECO:0000256" key="7">
    <source>
        <dbReference type="RuleBase" id="RU003971"/>
    </source>
</evidence>
<dbReference type="InterPro" id="IPR002398">
    <property type="entry name" value="Pept_C14"/>
</dbReference>
<evidence type="ECO:0000256" key="6">
    <source>
        <dbReference type="ARBA" id="ARBA00023145"/>
    </source>
</evidence>
<dbReference type="STRING" id="188477.A0A3S1A4R0"/>
<dbReference type="PANTHER" id="PTHR10454:SF232">
    <property type="entry name" value="AT03047P-RELATED"/>
    <property type="match status" value="1"/>
</dbReference>
<keyword evidence="12" id="KW-1185">Reference proteome</keyword>
<evidence type="ECO:0000313" key="11">
    <source>
        <dbReference type="EMBL" id="RUS90572.1"/>
    </source>
</evidence>
<dbReference type="CDD" id="cd00032">
    <property type="entry name" value="CASc"/>
    <property type="match status" value="1"/>
</dbReference>
<dbReference type="PRINTS" id="PR00376">
    <property type="entry name" value="IL1BCENZYME"/>
</dbReference>
<dbReference type="Proteomes" id="UP000271974">
    <property type="component" value="Unassembled WGS sequence"/>
</dbReference>
<proteinExistence type="inferred from homology"/>
<evidence type="ECO:0000313" key="12">
    <source>
        <dbReference type="Proteomes" id="UP000271974"/>
    </source>
</evidence>
<dbReference type="InterPro" id="IPR011600">
    <property type="entry name" value="Pept_C14_caspase"/>
</dbReference>
<name>A0A3S1A4R0_ELYCH</name>
<dbReference type="PROSITE" id="PS50208">
    <property type="entry name" value="CASPASE_P20"/>
    <property type="match status" value="1"/>
</dbReference>
<dbReference type="PANTHER" id="PTHR10454">
    <property type="entry name" value="CASPASE"/>
    <property type="match status" value="1"/>
</dbReference>
<dbReference type="InterPro" id="IPR002138">
    <property type="entry name" value="Pept_C14_p10"/>
</dbReference>
<dbReference type="PROSITE" id="PS01122">
    <property type="entry name" value="CASPASE_CYS"/>
    <property type="match status" value="1"/>
</dbReference>
<evidence type="ECO:0000259" key="9">
    <source>
        <dbReference type="PROSITE" id="PS50207"/>
    </source>
</evidence>
<dbReference type="InterPro" id="IPR033139">
    <property type="entry name" value="Caspase_cys_AS"/>
</dbReference>
<dbReference type="InterPro" id="IPR029030">
    <property type="entry name" value="Caspase-like_dom_sf"/>
</dbReference>
<dbReference type="InterPro" id="IPR016129">
    <property type="entry name" value="Caspase_his_AS"/>
</dbReference>
<dbReference type="PROSITE" id="PS50207">
    <property type="entry name" value="CASPASE_P10"/>
    <property type="match status" value="1"/>
</dbReference>
<keyword evidence="3" id="KW-0053">Apoptosis</keyword>
<evidence type="ECO:0000259" key="10">
    <source>
        <dbReference type="PROSITE" id="PS50208"/>
    </source>
</evidence>
<feature type="compositionally biased region" description="Basic and acidic residues" evidence="8">
    <location>
        <begin position="15"/>
        <end position="33"/>
    </location>
</feature>
<keyword evidence="4" id="KW-0378">Hydrolase</keyword>
<dbReference type="GO" id="GO:0043525">
    <property type="term" value="P:positive regulation of neuron apoptotic process"/>
    <property type="evidence" value="ECO:0007669"/>
    <property type="project" value="TreeGrafter"/>
</dbReference>
<sequence>MSSDTVDAQGLPAESNDHDEQDARGEPRRDLHKSAPPLMSEADFVSDRYNMKHPERGMALIINNKTFHPRTGMGQRTGTDVDASKMNDLFTTLGFEKVRPLDDVTVADMREALVLAAKEDHTDRDCFVCVILSHGEEGYVYGTDDKIPIDELVMPFKGHKCPSLAGKPKLFFIQACRGQELDRGATVADGEGDEMEEEVIVRRIPSEADFLMAYSVVPGFFAWRNSSRGSWFIQAVYDVIMKHWNTLDLLTMMTRVNKKVAYDFESNASAEYMRRKKQIPCITSMLTKDVFFK</sequence>
<feature type="domain" description="Caspase family p20" evidence="10">
    <location>
        <begin position="55"/>
        <end position="180"/>
    </location>
</feature>